<dbReference type="RefSeq" id="WP_196954698.1">
    <property type="nucleotide sequence ID" value="NZ_JADWYK010000004.1"/>
</dbReference>
<reference evidence="1 2" key="1">
    <citation type="submission" date="2020-11" db="EMBL/GenBank/DDBJ databases">
        <title>Hymenobacter sp.</title>
        <authorList>
            <person name="Kim M.K."/>
        </authorList>
    </citation>
    <scope>NUCLEOTIDE SEQUENCE [LARGE SCALE GENOMIC DNA]</scope>
    <source>
        <strain evidence="1 2">BT594</strain>
    </source>
</reference>
<dbReference type="Gene3D" id="1.10.10.10">
    <property type="entry name" value="Winged helix-like DNA-binding domain superfamily/Winged helix DNA-binding domain"/>
    <property type="match status" value="1"/>
</dbReference>
<sequence length="120" mass="13409">MAYPDFFVRWQSRRPYPLPPSRLQGPGYWADKTFIAKCNQSQPSPVSHFTGGKRPQSWPPELAQQMQALLDTLQQAGQPLTTAQVAARFRRLKAEKVQPLLATLAALSLVRQTADGAYSL</sequence>
<evidence type="ECO:0000313" key="2">
    <source>
        <dbReference type="Proteomes" id="UP000601099"/>
    </source>
</evidence>
<name>A0ABS0L262_9BACT</name>
<evidence type="ECO:0000313" key="1">
    <source>
        <dbReference type="EMBL" id="MBG8553678.1"/>
    </source>
</evidence>
<organism evidence="1 2">
    <name type="scientific">Hymenobacter guriensis</name>
    <dbReference type="NCBI Taxonomy" id="2793065"/>
    <lineage>
        <taxon>Bacteria</taxon>
        <taxon>Pseudomonadati</taxon>
        <taxon>Bacteroidota</taxon>
        <taxon>Cytophagia</taxon>
        <taxon>Cytophagales</taxon>
        <taxon>Hymenobacteraceae</taxon>
        <taxon>Hymenobacter</taxon>
    </lineage>
</organism>
<protein>
    <submittedName>
        <fullName evidence="1">Uncharacterized protein</fullName>
    </submittedName>
</protein>
<dbReference type="EMBL" id="JADWYK010000004">
    <property type="protein sequence ID" value="MBG8553678.1"/>
    <property type="molecule type" value="Genomic_DNA"/>
</dbReference>
<dbReference type="Proteomes" id="UP000601099">
    <property type="component" value="Unassembled WGS sequence"/>
</dbReference>
<comment type="caution">
    <text evidence="1">The sequence shown here is derived from an EMBL/GenBank/DDBJ whole genome shotgun (WGS) entry which is preliminary data.</text>
</comment>
<keyword evidence="2" id="KW-1185">Reference proteome</keyword>
<gene>
    <name evidence="1" type="ORF">I5L79_08975</name>
</gene>
<dbReference type="InterPro" id="IPR036388">
    <property type="entry name" value="WH-like_DNA-bd_sf"/>
</dbReference>
<accession>A0ABS0L262</accession>
<proteinExistence type="predicted"/>